<sequence>MVTKESIVRDLFRLVVWYPLRWTIEALPLTSGLTVLNKMGELHFALSRGKTQALEENLSRFMSVDNTQKALIIQDYMKNHYVDRLMIFLFPKFNKRQVDKVIEFEGLSYLDAALKKGRGVILVHGHFGPVHIPLVALARLGYKMKQIGLPSDDGLSWIGRHVAFRLRLRYEAKIPAEIVNAESFLRPVFLWLKEGGVVMVTGDGSGTQRHVGRHDVFDFLGQKVMFPLGPAILSEKTGAEILPLFVTPGQRKPYKILIGAPLTKADEPRDIHAITKRFITELERKIKTYPAYMHFLDRFKAGEYVVS</sequence>
<evidence type="ECO:0000313" key="8">
    <source>
        <dbReference type="Proteomes" id="UP000060487"/>
    </source>
</evidence>
<dbReference type="CDD" id="cd07984">
    <property type="entry name" value="LPLAT_LABLAT-like"/>
    <property type="match status" value="1"/>
</dbReference>
<proteinExistence type="predicted"/>
<organism evidence="7 8">
    <name type="scientific">Candidatus Magnetominusculus xianensis</name>
    <dbReference type="NCBI Taxonomy" id="1748249"/>
    <lineage>
        <taxon>Bacteria</taxon>
        <taxon>Pseudomonadati</taxon>
        <taxon>Nitrospirota</taxon>
        <taxon>Nitrospiria</taxon>
        <taxon>Nitrospirales</taxon>
        <taxon>Nitrospiraceae</taxon>
        <taxon>Candidatus Magnetominusculus</taxon>
    </lineage>
</organism>
<gene>
    <name evidence="7" type="ORF">ASN18_0816</name>
</gene>
<evidence type="ECO:0000313" key="7">
    <source>
        <dbReference type="EMBL" id="KWT91698.1"/>
    </source>
</evidence>
<protein>
    <submittedName>
        <fullName evidence="7">Lipid A biosynthesis acyltransferase</fullName>
    </submittedName>
</protein>
<dbReference type="PANTHER" id="PTHR30606">
    <property type="entry name" value="LIPID A BIOSYNTHESIS LAUROYL ACYLTRANSFERASE"/>
    <property type="match status" value="1"/>
</dbReference>
<keyword evidence="5" id="KW-0472">Membrane</keyword>
<comment type="caution">
    <text evidence="7">The sequence shown here is derived from an EMBL/GenBank/DDBJ whole genome shotgun (WGS) entry which is preliminary data.</text>
</comment>
<evidence type="ECO:0000256" key="3">
    <source>
        <dbReference type="ARBA" id="ARBA00022519"/>
    </source>
</evidence>
<keyword evidence="4" id="KW-0808">Transferase</keyword>
<accession>A0ABR5SHQ0</accession>
<evidence type="ECO:0000256" key="2">
    <source>
        <dbReference type="ARBA" id="ARBA00022475"/>
    </source>
</evidence>
<evidence type="ECO:0000256" key="4">
    <source>
        <dbReference type="ARBA" id="ARBA00022679"/>
    </source>
</evidence>
<keyword evidence="2" id="KW-1003">Cell membrane</keyword>
<dbReference type="Proteomes" id="UP000060487">
    <property type="component" value="Unassembled WGS sequence"/>
</dbReference>
<dbReference type="EMBL" id="LNQR01000030">
    <property type="protein sequence ID" value="KWT91698.1"/>
    <property type="molecule type" value="Genomic_DNA"/>
</dbReference>
<keyword evidence="8" id="KW-1185">Reference proteome</keyword>
<evidence type="ECO:0000256" key="5">
    <source>
        <dbReference type="ARBA" id="ARBA00023136"/>
    </source>
</evidence>
<keyword evidence="3" id="KW-0997">Cell inner membrane</keyword>
<comment type="subcellular location">
    <subcellularLocation>
        <location evidence="1">Cell inner membrane</location>
    </subcellularLocation>
</comment>
<dbReference type="Pfam" id="PF03279">
    <property type="entry name" value="Lip_A_acyltrans"/>
    <property type="match status" value="1"/>
</dbReference>
<dbReference type="InterPro" id="IPR004960">
    <property type="entry name" value="LipA_acyltrans"/>
</dbReference>
<dbReference type="PANTHER" id="PTHR30606:SF10">
    <property type="entry name" value="PHOSPHATIDYLINOSITOL MANNOSIDE ACYLTRANSFERASE"/>
    <property type="match status" value="1"/>
</dbReference>
<reference evidence="7 8" key="1">
    <citation type="submission" date="2015-11" db="EMBL/GenBank/DDBJ databases">
        <authorList>
            <person name="Lin W."/>
        </authorList>
    </citation>
    <scope>NUCLEOTIDE SEQUENCE [LARGE SCALE GENOMIC DNA]</scope>
    <source>
        <strain evidence="7 8">HCH-1</strain>
    </source>
</reference>
<evidence type="ECO:0000256" key="1">
    <source>
        <dbReference type="ARBA" id="ARBA00004533"/>
    </source>
</evidence>
<name>A0ABR5SHQ0_9BACT</name>
<evidence type="ECO:0000256" key="6">
    <source>
        <dbReference type="ARBA" id="ARBA00023315"/>
    </source>
</evidence>
<dbReference type="GO" id="GO:0016746">
    <property type="term" value="F:acyltransferase activity"/>
    <property type="evidence" value="ECO:0007669"/>
    <property type="project" value="UniProtKB-KW"/>
</dbReference>
<keyword evidence="6 7" id="KW-0012">Acyltransferase</keyword>
<dbReference type="RefSeq" id="WP_085051341.1">
    <property type="nucleotide sequence ID" value="NZ_LNQR01000030.1"/>
</dbReference>